<dbReference type="InterPro" id="IPR058240">
    <property type="entry name" value="rSAM_sf"/>
</dbReference>
<evidence type="ECO:0000256" key="5">
    <source>
        <dbReference type="ARBA" id="ARBA00023014"/>
    </source>
</evidence>
<dbReference type="CDD" id="cd01335">
    <property type="entry name" value="Radical_SAM"/>
    <property type="match status" value="1"/>
</dbReference>
<keyword evidence="8" id="KW-0456">Lyase</keyword>
<evidence type="ECO:0000313" key="9">
    <source>
        <dbReference type="Proteomes" id="UP000185934"/>
    </source>
</evidence>
<evidence type="ECO:0000256" key="3">
    <source>
        <dbReference type="ARBA" id="ARBA00022723"/>
    </source>
</evidence>
<keyword evidence="8" id="KW-0670">Pyruvate</keyword>
<dbReference type="Proteomes" id="UP000185934">
    <property type="component" value="Chromosome"/>
</dbReference>
<dbReference type="PANTHER" id="PTHR30352">
    <property type="entry name" value="PYRUVATE FORMATE-LYASE-ACTIVATING ENZYME"/>
    <property type="match status" value="1"/>
</dbReference>
<dbReference type="InterPro" id="IPR007197">
    <property type="entry name" value="rSAM"/>
</dbReference>
<dbReference type="SFLD" id="SFLDG01101">
    <property type="entry name" value="Uncharacterised_Radical_SAM_Su"/>
    <property type="match status" value="1"/>
</dbReference>
<keyword evidence="8" id="KW-0560">Oxidoreductase</keyword>
<dbReference type="OrthoDB" id="9778883at2"/>
<keyword evidence="5 6" id="KW-0411">Iron-sulfur</keyword>
<comment type="cofactor">
    <cofactor evidence="6">
        <name>[4Fe-4S] cluster</name>
        <dbReference type="ChEBI" id="CHEBI:49883"/>
    </cofactor>
    <text evidence="6">Binds 1 [4Fe-4S] cluster. The cluster is coordinated with 3 cysteines and an exchangeable S-adenosyl-L-methionine.</text>
</comment>
<dbReference type="InterPro" id="IPR027596">
    <property type="entry name" value="AmmeMemoSam_rS"/>
</dbReference>
<dbReference type="SUPFAM" id="SSF102114">
    <property type="entry name" value="Radical SAM enzymes"/>
    <property type="match status" value="1"/>
</dbReference>
<keyword evidence="1" id="KW-0004">4Fe-4S</keyword>
<keyword evidence="9" id="KW-1185">Reference proteome</keyword>
<proteinExistence type="predicted"/>
<dbReference type="GO" id="GO:0016829">
    <property type="term" value="F:lyase activity"/>
    <property type="evidence" value="ECO:0007669"/>
    <property type="project" value="UniProtKB-KW"/>
</dbReference>
<keyword evidence="3 6" id="KW-0479">Metal-binding</keyword>
<keyword evidence="2 6" id="KW-0949">S-adenosyl-L-methionine</keyword>
<name>A0A1P8F823_9CHLR</name>
<dbReference type="STRING" id="1839801.Dform_01267"/>
<gene>
    <name evidence="8" type="primary">pflA</name>
    <name evidence="8" type="synonym">pflC</name>
    <name evidence="8" type="ORF">Dform_01267</name>
</gene>
<evidence type="ECO:0000256" key="4">
    <source>
        <dbReference type="ARBA" id="ARBA00023004"/>
    </source>
</evidence>
<dbReference type="GO" id="GO:0051539">
    <property type="term" value="F:4 iron, 4 sulfur cluster binding"/>
    <property type="evidence" value="ECO:0007669"/>
    <property type="project" value="UniProtKB-KW"/>
</dbReference>
<evidence type="ECO:0000256" key="2">
    <source>
        <dbReference type="ARBA" id="ARBA00022691"/>
    </source>
</evidence>
<feature type="domain" description="Radical SAM core" evidence="7">
    <location>
        <begin position="67"/>
        <end position="285"/>
    </location>
</feature>
<feature type="binding site" evidence="6">
    <location>
        <position position="82"/>
    </location>
    <ligand>
        <name>[4Fe-4S] cluster</name>
        <dbReference type="ChEBI" id="CHEBI:49883"/>
        <note>4Fe-4S-S-AdoMet</note>
    </ligand>
</feature>
<feature type="binding site" evidence="6">
    <location>
        <position position="86"/>
    </location>
    <ligand>
        <name>[4Fe-4S] cluster</name>
        <dbReference type="ChEBI" id="CHEBI:49883"/>
        <note>4Fe-4S-S-AdoMet</note>
    </ligand>
</feature>
<dbReference type="InterPro" id="IPR034457">
    <property type="entry name" value="Organic_radical-activating"/>
</dbReference>
<dbReference type="NCBIfam" id="TIGR04337">
    <property type="entry name" value="AmmeMemoSam_rS"/>
    <property type="match status" value="1"/>
</dbReference>
<feature type="binding site" evidence="6">
    <location>
        <position position="89"/>
    </location>
    <ligand>
        <name>[4Fe-4S] cluster</name>
        <dbReference type="ChEBI" id="CHEBI:49883"/>
        <note>4Fe-4S-S-AdoMet</note>
    </ligand>
</feature>
<dbReference type="AlphaFoldDB" id="A0A1P8F823"/>
<reference evidence="9" key="1">
    <citation type="submission" date="2016-11" db="EMBL/GenBank/DDBJ databases">
        <title>Dehalogenimonas formicexedens sp. nov., a chlorinated alkane respiring bacterium isolated from contaminated groundwater.</title>
        <authorList>
            <person name="Key T.A."/>
            <person name="Bowman K.S."/>
            <person name="Lee I."/>
            <person name="Chun J."/>
            <person name="Albuquerque L."/>
            <person name="da Costa M.S."/>
            <person name="Rainey F.A."/>
            <person name="Moe W.M."/>
        </authorList>
    </citation>
    <scope>NUCLEOTIDE SEQUENCE [LARGE SCALE GENOMIC DNA]</scope>
    <source>
        <strain evidence="9">NSZ-14</strain>
    </source>
</reference>
<dbReference type="SFLD" id="SFLDS00029">
    <property type="entry name" value="Radical_SAM"/>
    <property type="match status" value="1"/>
</dbReference>
<dbReference type="PIRSF" id="PIRSF004869">
    <property type="entry name" value="PflX_prd"/>
    <property type="match status" value="1"/>
</dbReference>
<dbReference type="RefSeq" id="WP_076004263.1">
    <property type="nucleotide sequence ID" value="NZ_CP018258.1"/>
</dbReference>
<protein>
    <submittedName>
        <fullName evidence="8">Pyruvate formate lyase activating enzyme</fullName>
        <ecNumber evidence="8">1.97.1.4</ecNumber>
    </submittedName>
</protein>
<dbReference type="Gene3D" id="3.20.20.70">
    <property type="entry name" value="Aldolase class I"/>
    <property type="match status" value="1"/>
</dbReference>
<dbReference type="EMBL" id="CP018258">
    <property type="protein sequence ID" value="APV44595.1"/>
    <property type="molecule type" value="Genomic_DNA"/>
</dbReference>
<dbReference type="KEGG" id="dfo:Dform_01267"/>
<dbReference type="InterPro" id="IPR013785">
    <property type="entry name" value="Aldolase_TIM"/>
</dbReference>
<dbReference type="EC" id="1.97.1.4" evidence="8"/>
<dbReference type="InterPro" id="IPR016431">
    <property type="entry name" value="Pyrv-formate_lyase-activ_prd"/>
</dbReference>
<evidence type="ECO:0000256" key="6">
    <source>
        <dbReference type="PIRSR" id="PIRSR004869-50"/>
    </source>
</evidence>
<dbReference type="PANTHER" id="PTHR30352:SF5">
    <property type="entry name" value="PYRUVATE FORMATE-LYASE 1-ACTIVATING ENZYME"/>
    <property type="match status" value="1"/>
</dbReference>
<evidence type="ECO:0000259" key="7">
    <source>
        <dbReference type="PROSITE" id="PS51918"/>
    </source>
</evidence>
<evidence type="ECO:0000256" key="1">
    <source>
        <dbReference type="ARBA" id="ARBA00022485"/>
    </source>
</evidence>
<keyword evidence="4 6" id="KW-0408">Iron</keyword>
<evidence type="ECO:0000313" key="8">
    <source>
        <dbReference type="EMBL" id="APV44595.1"/>
    </source>
</evidence>
<organism evidence="8 9">
    <name type="scientific">Dehalogenimonas formicexedens</name>
    <dbReference type="NCBI Taxonomy" id="1839801"/>
    <lineage>
        <taxon>Bacteria</taxon>
        <taxon>Bacillati</taxon>
        <taxon>Chloroflexota</taxon>
        <taxon>Dehalococcoidia</taxon>
        <taxon>Dehalococcoidales</taxon>
        <taxon>Dehalococcoidaceae</taxon>
        <taxon>Dehalogenimonas</taxon>
    </lineage>
</organism>
<sequence>MHPALLWETLPDKRVKCHTCQWYCEINEGKLGVCRMYQNRGGELFNLNYARVSSLAIDPIEKKPLYHFHPGTDVFSLGSWGCNLHCQGCQNWEIACPETDEGLKNSREVLPEQAVATAQNSGSAGIAWTYNEPSVWLEYTLECAKLAKEKGLYTVYVTNGYASHEHLDTIGPYLDAWRVDVKGFNDETYKKIGKVPHFEGILSTAERAKLKWGMHVEVVTNVTPGVNDDDAQIKGIAEWIARKLGKDTPWHITRFHPHRLMRDYPATPIDTLEHAYEHAKAAGLNFVYLGNVPGNEHSDTICPYCGNRAVIRTGFSSRVIGLNGSKCANCGTDLNFRV</sequence>
<dbReference type="GO" id="GO:0043365">
    <property type="term" value="F:[formate-C-acetyltransferase]-activating enzyme activity"/>
    <property type="evidence" value="ECO:0007669"/>
    <property type="project" value="UniProtKB-EC"/>
</dbReference>
<accession>A0A1P8F823</accession>
<dbReference type="PROSITE" id="PS51918">
    <property type="entry name" value="RADICAL_SAM"/>
    <property type="match status" value="1"/>
</dbReference>
<dbReference type="Pfam" id="PF04055">
    <property type="entry name" value="Radical_SAM"/>
    <property type="match status" value="1"/>
</dbReference>
<dbReference type="GO" id="GO:0046872">
    <property type="term" value="F:metal ion binding"/>
    <property type="evidence" value="ECO:0007669"/>
    <property type="project" value="UniProtKB-KW"/>
</dbReference>